<organism evidence="2 3">
    <name type="scientific">Streptomyces pacificus</name>
    <dbReference type="NCBI Taxonomy" id="2705029"/>
    <lineage>
        <taxon>Bacteria</taxon>
        <taxon>Bacillati</taxon>
        <taxon>Actinomycetota</taxon>
        <taxon>Actinomycetes</taxon>
        <taxon>Kitasatosporales</taxon>
        <taxon>Streptomycetaceae</taxon>
        <taxon>Streptomyces</taxon>
    </lineage>
</organism>
<feature type="compositionally biased region" description="Basic and acidic residues" evidence="1">
    <location>
        <begin position="61"/>
        <end position="70"/>
    </location>
</feature>
<dbReference type="AlphaFoldDB" id="A0A6A0AVK6"/>
<dbReference type="EMBL" id="BLLG01000007">
    <property type="protein sequence ID" value="GFH36678.1"/>
    <property type="molecule type" value="Genomic_DNA"/>
</dbReference>
<evidence type="ECO:0000313" key="3">
    <source>
        <dbReference type="Proteomes" id="UP000484988"/>
    </source>
</evidence>
<gene>
    <name evidence="2" type="ORF">SCWH03_29100</name>
</gene>
<sequence length="77" mass="8487">MLLHHHRLSTPNTLAAAPHNDRYRGRVRPAHHHTTTVERGSFALARCSCGWTGPARRSRERARTDAEAHESATPGGA</sequence>
<accession>A0A6A0AVK6</accession>
<name>A0A6A0AVK6_9ACTN</name>
<protein>
    <submittedName>
        <fullName evidence="2">Uncharacterized protein</fullName>
    </submittedName>
</protein>
<dbReference type="Proteomes" id="UP000484988">
    <property type="component" value="Unassembled WGS sequence"/>
</dbReference>
<reference evidence="2 3" key="1">
    <citation type="submission" date="2020-02" db="EMBL/GenBank/DDBJ databases">
        <title>Whole Genome Shotgun Sequence of Streptomyces sp. strain CWH03.</title>
        <authorList>
            <person name="Dohra H."/>
            <person name="Kodani S."/>
            <person name="Yamamura H."/>
        </authorList>
    </citation>
    <scope>NUCLEOTIDE SEQUENCE [LARGE SCALE GENOMIC DNA]</scope>
    <source>
        <strain evidence="2 3">CWH03</strain>
    </source>
</reference>
<evidence type="ECO:0000256" key="1">
    <source>
        <dbReference type="SAM" id="MobiDB-lite"/>
    </source>
</evidence>
<feature type="region of interest" description="Disordered" evidence="1">
    <location>
        <begin position="1"/>
        <end position="35"/>
    </location>
</feature>
<comment type="caution">
    <text evidence="2">The sequence shown here is derived from an EMBL/GenBank/DDBJ whole genome shotgun (WGS) entry which is preliminary data.</text>
</comment>
<feature type="region of interest" description="Disordered" evidence="1">
    <location>
        <begin position="50"/>
        <end position="77"/>
    </location>
</feature>
<feature type="compositionally biased region" description="Basic residues" evidence="1">
    <location>
        <begin position="25"/>
        <end position="34"/>
    </location>
</feature>
<proteinExistence type="predicted"/>
<keyword evidence="3" id="KW-1185">Reference proteome</keyword>
<evidence type="ECO:0000313" key="2">
    <source>
        <dbReference type="EMBL" id="GFH36678.1"/>
    </source>
</evidence>